<dbReference type="Pfam" id="PF04422">
    <property type="entry name" value="FrhB_FdhB_N"/>
    <property type="match status" value="1"/>
</dbReference>
<accession>A0A0L1KHX4</accession>
<gene>
    <name evidence="3" type="ORF">J121_1944</name>
</gene>
<dbReference type="GO" id="GO:0033354">
    <property type="term" value="P:chlorophyll cycle"/>
    <property type="evidence" value="ECO:0007669"/>
    <property type="project" value="TreeGrafter"/>
</dbReference>
<evidence type="ECO:0000259" key="1">
    <source>
        <dbReference type="Pfam" id="PF04422"/>
    </source>
</evidence>
<protein>
    <submittedName>
        <fullName evidence="3">Coenzyme f420 hydrogenase</fullName>
    </submittedName>
</protein>
<dbReference type="InterPro" id="IPR007516">
    <property type="entry name" value="Co_F420_Hydgase/DH_bsu_N"/>
</dbReference>
<sequence>MKRSIGDVVGSDLCLGCGACANGRGGARAMELSSEGFLRPTDHDVLARTDADDICPGISLAHARSDVRYHPLWGPVVSVRTGYANDAEIRYSGSSGGALSAFCIGLIETGKVEFVWHTKADPDDPIGNRSGMSRNRAGIIAAAGSRYGPSNPLADLEEALATNESFAFIGKPCDVAGLAKLAKLDPRIDRQIIYRMAFFCAGVPSRQSTIDLLGALRTNVDDVRTFRYRGDGWPGLARVVRKDGSTAAMDYNASWGGILNRGLQFRCKICADGTGEFADLSFADAWYGEDGYPDFEERDGRSLIIARTAKGAELLNTLEEEGYFTSSPQDIESVEGMQPYQVHRKRSIFARSVALRIVFKRAPVYLNFQLIRLCLGQSLKKNLQTGVGMALRAVRKSAS</sequence>
<feature type="domain" description="Coenzyme F420 hydrogenase/dehydrogenase beta subunit N-terminal" evidence="1">
    <location>
        <begin position="81"/>
        <end position="151"/>
    </location>
</feature>
<dbReference type="InterPro" id="IPR007525">
    <property type="entry name" value="FrhB_FdhB_C"/>
</dbReference>
<dbReference type="STRING" id="1306953.J121_1944"/>
<evidence type="ECO:0000259" key="2">
    <source>
        <dbReference type="Pfam" id="PF04432"/>
    </source>
</evidence>
<dbReference type="PATRIC" id="fig|1306953.7.peg.2002"/>
<proteinExistence type="predicted"/>
<feature type="domain" description="Coenzyme F420 hydrogenase/dehydrogenase beta subunit C-terminal" evidence="2">
    <location>
        <begin position="165"/>
        <end position="328"/>
    </location>
</feature>
<dbReference type="AlphaFoldDB" id="A0A0L1KHX4"/>
<evidence type="ECO:0000313" key="3">
    <source>
        <dbReference type="EMBL" id="KNH03429.1"/>
    </source>
</evidence>
<dbReference type="Proteomes" id="UP000037446">
    <property type="component" value="Unassembled WGS sequence"/>
</dbReference>
<name>A0A0L1KHX4_9SPHN</name>
<dbReference type="PANTHER" id="PTHR31332">
    <property type="entry name" value="7-HYDROXYMETHYL CHLOROPHYLL A REDUCTASE, CHLOROPLASTIC"/>
    <property type="match status" value="1"/>
</dbReference>
<dbReference type="GO" id="GO:0090415">
    <property type="term" value="F:7-hydroxymethyl chlorophyll a reductase activity"/>
    <property type="evidence" value="ECO:0007669"/>
    <property type="project" value="TreeGrafter"/>
</dbReference>
<dbReference type="Pfam" id="PF04432">
    <property type="entry name" value="FrhB_FdhB_C"/>
    <property type="match status" value="1"/>
</dbReference>
<dbReference type="PANTHER" id="PTHR31332:SF0">
    <property type="entry name" value="7-HYDROXYMETHYL CHLOROPHYLL A REDUCTASE, CHLOROPLASTIC"/>
    <property type="match status" value="1"/>
</dbReference>
<organism evidence="3 4">
    <name type="scientific">Qipengyuania citrea LAMA 915</name>
    <dbReference type="NCBI Taxonomy" id="1306953"/>
    <lineage>
        <taxon>Bacteria</taxon>
        <taxon>Pseudomonadati</taxon>
        <taxon>Pseudomonadota</taxon>
        <taxon>Alphaproteobacteria</taxon>
        <taxon>Sphingomonadales</taxon>
        <taxon>Erythrobacteraceae</taxon>
        <taxon>Qipengyuania</taxon>
    </lineage>
</organism>
<evidence type="ECO:0000313" key="4">
    <source>
        <dbReference type="Proteomes" id="UP000037446"/>
    </source>
</evidence>
<dbReference type="InterPro" id="IPR045220">
    <property type="entry name" value="FRHB/FDHB/HCAR-like"/>
</dbReference>
<dbReference type="EMBL" id="JYNE01000010">
    <property type="protein sequence ID" value="KNH03429.1"/>
    <property type="molecule type" value="Genomic_DNA"/>
</dbReference>
<reference evidence="3" key="1">
    <citation type="submission" date="2015-02" db="EMBL/GenBank/DDBJ databases">
        <authorList>
            <person name="Chooi Y.-H."/>
        </authorList>
    </citation>
    <scope>NUCLEOTIDE SEQUENCE [LARGE SCALE GENOMIC DNA]</scope>
    <source>
        <strain evidence="3">LAMA 915</strain>
    </source>
</reference>
<comment type="caution">
    <text evidence="3">The sequence shown here is derived from an EMBL/GenBank/DDBJ whole genome shotgun (WGS) entry which is preliminary data.</text>
</comment>